<name>A0A430L982_9HYPO</name>
<dbReference type="Gene3D" id="3.40.50.720">
    <property type="entry name" value="NAD(P)-binding Rossmann-like Domain"/>
    <property type="match status" value="1"/>
</dbReference>
<evidence type="ECO:0000259" key="3">
    <source>
        <dbReference type="Pfam" id="PF05368"/>
    </source>
</evidence>
<dbReference type="Gene3D" id="3.90.25.10">
    <property type="entry name" value="UDP-galactose 4-epimerase, domain 1"/>
    <property type="match status" value="1"/>
</dbReference>
<dbReference type="Proteomes" id="UP000287124">
    <property type="component" value="Unassembled WGS sequence"/>
</dbReference>
<dbReference type="PANTHER" id="PTHR42748:SF7">
    <property type="entry name" value="NMRA LIKE REDOX SENSOR 1-RELATED"/>
    <property type="match status" value="1"/>
</dbReference>
<evidence type="ECO:0000313" key="5">
    <source>
        <dbReference type="Proteomes" id="UP000287124"/>
    </source>
</evidence>
<dbReference type="EMBL" id="MIKF01000327">
    <property type="protein sequence ID" value="RTE72205.1"/>
    <property type="molecule type" value="Genomic_DNA"/>
</dbReference>
<dbReference type="Pfam" id="PF05368">
    <property type="entry name" value="NmrA"/>
    <property type="match status" value="1"/>
</dbReference>
<gene>
    <name evidence="4" type="ORF">BHE90_013395</name>
</gene>
<sequence>MSQKLITVYGATGAQGGSVVRALLRDKPGSFTIRGITRSPDSEAARALAAAGVEIIKVNIFNKDELAAAFKGSWAVFVNTNSDDPAIGSPGLPTETQVGKWAVDAAVEAGVKYFVYSGLASASRITNGAVSCLCFDEKEDIAKYAHSQPSLQSIVINPAYYMENFNVKEWAAYLGGLPFTEDSEGYYTLSWPLWGGSNEVPLIAIERDFGDIVHGALLNADKLSGKTIQAISQSKALEEIPADFEHATGKKSRFIPLEDWRLFKTDGTRVMQTVKEMFGFCYVSGGLYYGEPNDINLSASLKQAAAAAQGRSGEDARLYSLGQYFKGVFS</sequence>
<dbReference type="PANTHER" id="PTHR42748">
    <property type="entry name" value="NITROGEN METABOLITE REPRESSION PROTEIN NMRA FAMILY MEMBER"/>
    <property type="match status" value="1"/>
</dbReference>
<protein>
    <recommendedName>
        <fullName evidence="3">NmrA-like domain-containing protein</fullName>
    </recommendedName>
</protein>
<keyword evidence="2" id="KW-0521">NADP</keyword>
<dbReference type="InterPro" id="IPR008030">
    <property type="entry name" value="NmrA-like"/>
</dbReference>
<proteinExistence type="inferred from homology"/>
<evidence type="ECO:0000256" key="2">
    <source>
        <dbReference type="ARBA" id="ARBA00022857"/>
    </source>
</evidence>
<dbReference type="AlphaFoldDB" id="A0A430L982"/>
<comment type="caution">
    <text evidence="4">The sequence shown here is derived from an EMBL/GenBank/DDBJ whole genome shotgun (WGS) entry which is preliminary data.</text>
</comment>
<comment type="similarity">
    <text evidence="1">Belongs to the NmrA-type oxidoreductase family.</text>
</comment>
<reference evidence="4 5" key="1">
    <citation type="submission" date="2017-06" db="EMBL/GenBank/DDBJ databases">
        <title>Comparative genomic analysis of Ambrosia Fusariam Clade fungi.</title>
        <authorList>
            <person name="Stajich J.E."/>
            <person name="Carrillo J."/>
            <person name="Kijimoto T."/>
            <person name="Eskalen A."/>
            <person name="O'Donnell K."/>
            <person name="Kasson M."/>
        </authorList>
    </citation>
    <scope>NUCLEOTIDE SEQUENCE [LARGE SCALE GENOMIC DNA]</scope>
    <source>
        <strain evidence="4 5">UCR1854</strain>
    </source>
</reference>
<dbReference type="CDD" id="cd05251">
    <property type="entry name" value="NmrA_like_SDR_a"/>
    <property type="match status" value="1"/>
</dbReference>
<feature type="domain" description="NmrA-like" evidence="3">
    <location>
        <begin position="3"/>
        <end position="280"/>
    </location>
</feature>
<evidence type="ECO:0000313" key="4">
    <source>
        <dbReference type="EMBL" id="RTE72205.1"/>
    </source>
</evidence>
<organism evidence="4 5">
    <name type="scientific">Fusarium euwallaceae</name>
    <dbReference type="NCBI Taxonomy" id="1147111"/>
    <lineage>
        <taxon>Eukaryota</taxon>
        <taxon>Fungi</taxon>
        <taxon>Dikarya</taxon>
        <taxon>Ascomycota</taxon>
        <taxon>Pezizomycotina</taxon>
        <taxon>Sordariomycetes</taxon>
        <taxon>Hypocreomycetidae</taxon>
        <taxon>Hypocreales</taxon>
        <taxon>Nectriaceae</taxon>
        <taxon>Fusarium</taxon>
        <taxon>Fusarium solani species complex</taxon>
    </lineage>
</organism>
<evidence type="ECO:0000256" key="1">
    <source>
        <dbReference type="ARBA" id="ARBA00006328"/>
    </source>
</evidence>
<dbReference type="SUPFAM" id="SSF51735">
    <property type="entry name" value="NAD(P)-binding Rossmann-fold domains"/>
    <property type="match status" value="1"/>
</dbReference>
<keyword evidence="5" id="KW-1185">Reference proteome</keyword>
<dbReference type="InterPro" id="IPR051164">
    <property type="entry name" value="NmrA-like_oxidored"/>
</dbReference>
<accession>A0A430L982</accession>
<dbReference type="InterPro" id="IPR036291">
    <property type="entry name" value="NAD(P)-bd_dom_sf"/>
</dbReference>
<dbReference type="GO" id="GO:0005634">
    <property type="term" value="C:nucleus"/>
    <property type="evidence" value="ECO:0007669"/>
    <property type="project" value="TreeGrafter"/>
</dbReference>